<reference evidence="1" key="1">
    <citation type="submission" date="2019-10" db="EMBL/GenBank/DDBJ databases">
        <authorList>
            <person name="Soares A.E.R."/>
            <person name="Aleixo A."/>
            <person name="Schneider P."/>
            <person name="Miyaki C.Y."/>
            <person name="Schneider M.P."/>
            <person name="Mello C."/>
            <person name="Vasconcelos A.T.R."/>
        </authorList>
    </citation>
    <scope>NUCLEOTIDE SEQUENCE</scope>
    <source>
        <tissue evidence="1">Muscle</tissue>
    </source>
</reference>
<keyword evidence="2" id="KW-1185">Reference proteome</keyword>
<organism evidence="1 2">
    <name type="scientific">Willisornis vidua</name>
    <name type="common">Xingu scale-backed antbird</name>
    <dbReference type="NCBI Taxonomy" id="1566151"/>
    <lineage>
        <taxon>Eukaryota</taxon>
        <taxon>Metazoa</taxon>
        <taxon>Chordata</taxon>
        <taxon>Craniata</taxon>
        <taxon>Vertebrata</taxon>
        <taxon>Euteleostomi</taxon>
        <taxon>Archelosauria</taxon>
        <taxon>Archosauria</taxon>
        <taxon>Dinosauria</taxon>
        <taxon>Saurischia</taxon>
        <taxon>Theropoda</taxon>
        <taxon>Coelurosauria</taxon>
        <taxon>Aves</taxon>
        <taxon>Neognathae</taxon>
        <taxon>Neoaves</taxon>
        <taxon>Telluraves</taxon>
        <taxon>Australaves</taxon>
        <taxon>Passeriformes</taxon>
        <taxon>Thamnophilidae</taxon>
        <taxon>Willisornis</taxon>
    </lineage>
</organism>
<protein>
    <submittedName>
        <fullName evidence="1">Uncharacterized protein</fullName>
    </submittedName>
</protein>
<gene>
    <name evidence="1" type="ORF">WISP_79349</name>
</gene>
<dbReference type="EMBL" id="WHWB01033981">
    <property type="protein sequence ID" value="KAJ7415177.1"/>
    <property type="molecule type" value="Genomic_DNA"/>
</dbReference>
<dbReference type="Proteomes" id="UP001145742">
    <property type="component" value="Unassembled WGS sequence"/>
</dbReference>
<comment type="caution">
    <text evidence="1">The sequence shown here is derived from an EMBL/GenBank/DDBJ whole genome shotgun (WGS) entry which is preliminary data.</text>
</comment>
<proteinExistence type="predicted"/>
<sequence length="84" mass="9178">MAATYGTIGGSFDFVGSDENEKKQEDWGKHLVLPAGTADAINQVGDYTDVILYKSVPAYGEQENKDGQNTKTYSFEVPEGIQEL</sequence>
<evidence type="ECO:0000313" key="2">
    <source>
        <dbReference type="Proteomes" id="UP001145742"/>
    </source>
</evidence>
<accession>A0ABQ9DA58</accession>
<evidence type="ECO:0000313" key="1">
    <source>
        <dbReference type="EMBL" id="KAJ7415177.1"/>
    </source>
</evidence>
<name>A0ABQ9DA58_9PASS</name>